<accession>F4SDF7</accession>
<dbReference type="RefSeq" id="XP_007419411.1">
    <property type="nucleotide sequence ID" value="XM_007419349.1"/>
</dbReference>
<keyword evidence="3" id="KW-1185">Reference proteome</keyword>
<evidence type="ECO:0000313" key="2">
    <source>
        <dbReference type="EMBL" id="EGF97316.1"/>
    </source>
</evidence>
<protein>
    <submittedName>
        <fullName evidence="2">Uncharacterized protein</fullName>
    </submittedName>
</protein>
<feature type="region of interest" description="Disordered" evidence="1">
    <location>
        <begin position="119"/>
        <end position="142"/>
    </location>
</feature>
<dbReference type="EMBL" id="GL883253">
    <property type="protein sequence ID" value="EGF97316.1"/>
    <property type="molecule type" value="Genomic_DNA"/>
</dbReference>
<dbReference type="KEGG" id="mlr:MELLADRAFT_85868"/>
<feature type="compositionally biased region" description="Polar residues" evidence="1">
    <location>
        <begin position="35"/>
        <end position="49"/>
    </location>
</feature>
<gene>
    <name evidence="2" type="ORF">MELLADRAFT_85868</name>
</gene>
<feature type="region of interest" description="Disordered" evidence="1">
    <location>
        <begin position="29"/>
        <end position="49"/>
    </location>
</feature>
<dbReference type="VEuPathDB" id="FungiDB:MELLADRAFT_85868"/>
<feature type="region of interest" description="Disordered" evidence="1">
    <location>
        <begin position="232"/>
        <end position="256"/>
    </location>
</feature>
<dbReference type="AlphaFoldDB" id="F4SDF7"/>
<evidence type="ECO:0000313" key="3">
    <source>
        <dbReference type="Proteomes" id="UP000001072"/>
    </source>
</evidence>
<dbReference type="HOGENOM" id="CLU_885896_0_0_1"/>
<dbReference type="Proteomes" id="UP000001072">
    <property type="component" value="Unassembled WGS sequence"/>
</dbReference>
<dbReference type="OrthoDB" id="2513311at2759"/>
<sequence>METAEDKIAALRANNDVQIDIEEEEAIKASAAKTTKGNQPLYTAKSSARASQINIATQNTATQESPIVNKTQSSRYTVWEPSEFLQPDDLYDPDANEDDDLPLPGDLVDPIKPLPHIQSVSNSQRKSCRLNPPAICDPIPKDTPRRASVADLTHLLFVIQSLKIHQDALQYCDGDDLNNIQSSLPTQSDFKELNQHHKSSNDNTRIMVQQAADATNTVMGMISSRFGFQMPKDTQKQSVDEDEDPEAVATKKTKQAKQDELNLLKLDRELAQEQKALELDKSGSGMSKLQLGREMVEMIAKLTSATVPHEEAKKMAQEFLQVL</sequence>
<dbReference type="GeneID" id="18933995"/>
<proteinExistence type="predicted"/>
<reference evidence="3" key="1">
    <citation type="journal article" date="2011" name="Proc. Natl. Acad. Sci. U.S.A.">
        <title>Obligate biotrophy features unraveled by the genomic analysis of rust fungi.</title>
        <authorList>
            <person name="Duplessis S."/>
            <person name="Cuomo C.A."/>
            <person name="Lin Y.-C."/>
            <person name="Aerts A."/>
            <person name="Tisserant E."/>
            <person name="Veneault-Fourrey C."/>
            <person name="Joly D.L."/>
            <person name="Hacquard S."/>
            <person name="Amselem J."/>
            <person name="Cantarel B.L."/>
            <person name="Chiu R."/>
            <person name="Coutinho P.M."/>
            <person name="Feau N."/>
            <person name="Field M."/>
            <person name="Frey P."/>
            <person name="Gelhaye E."/>
            <person name="Goldberg J."/>
            <person name="Grabherr M.G."/>
            <person name="Kodira C.D."/>
            <person name="Kohler A."/>
            <person name="Kuees U."/>
            <person name="Lindquist E.A."/>
            <person name="Lucas S.M."/>
            <person name="Mago R."/>
            <person name="Mauceli E."/>
            <person name="Morin E."/>
            <person name="Murat C."/>
            <person name="Pangilinan J.L."/>
            <person name="Park R."/>
            <person name="Pearson M."/>
            <person name="Quesneville H."/>
            <person name="Rouhier N."/>
            <person name="Sakthikumar S."/>
            <person name="Salamov A.A."/>
            <person name="Schmutz J."/>
            <person name="Selles B."/>
            <person name="Shapiro H."/>
            <person name="Tanguay P."/>
            <person name="Tuskan G.A."/>
            <person name="Henrissat B."/>
            <person name="Van de Peer Y."/>
            <person name="Rouze P."/>
            <person name="Ellis J.G."/>
            <person name="Dodds P.N."/>
            <person name="Schein J.E."/>
            <person name="Zhong S."/>
            <person name="Hamelin R.C."/>
            <person name="Grigoriev I.V."/>
            <person name="Szabo L.J."/>
            <person name="Martin F."/>
        </authorList>
    </citation>
    <scope>NUCLEOTIDE SEQUENCE [LARGE SCALE GENOMIC DNA]</scope>
    <source>
        <strain evidence="3">98AG31 / pathotype 3-4-7</strain>
    </source>
</reference>
<dbReference type="InParanoid" id="F4SDF7"/>
<organism evidence="3">
    <name type="scientific">Melampsora larici-populina (strain 98AG31 / pathotype 3-4-7)</name>
    <name type="common">Poplar leaf rust fungus</name>
    <dbReference type="NCBI Taxonomy" id="747676"/>
    <lineage>
        <taxon>Eukaryota</taxon>
        <taxon>Fungi</taxon>
        <taxon>Dikarya</taxon>
        <taxon>Basidiomycota</taxon>
        <taxon>Pucciniomycotina</taxon>
        <taxon>Pucciniomycetes</taxon>
        <taxon>Pucciniales</taxon>
        <taxon>Melampsoraceae</taxon>
        <taxon>Melampsora</taxon>
    </lineage>
</organism>
<evidence type="ECO:0000256" key="1">
    <source>
        <dbReference type="SAM" id="MobiDB-lite"/>
    </source>
</evidence>
<name>F4SDF7_MELLP</name>